<dbReference type="AlphaFoldDB" id="A0A3E2NI78"/>
<gene>
    <name evidence="5" type="ORF">DS742_02015</name>
</gene>
<dbReference type="InterPro" id="IPR018060">
    <property type="entry name" value="HTH_AraC"/>
</dbReference>
<accession>A0A3E2NI78</accession>
<keyword evidence="2" id="KW-0238">DNA-binding</keyword>
<protein>
    <submittedName>
        <fullName evidence="5">Helix-turn-helix domain-containing protein</fullName>
    </submittedName>
</protein>
<evidence type="ECO:0000313" key="6">
    <source>
        <dbReference type="Proteomes" id="UP000260680"/>
    </source>
</evidence>
<dbReference type="InterPro" id="IPR020449">
    <property type="entry name" value="Tscrpt_reg_AraC-type_HTH"/>
</dbReference>
<dbReference type="EMBL" id="QOHO01000007">
    <property type="protein sequence ID" value="RFZ80675.1"/>
    <property type="molecule type" value="Genomic_DNA"/>
</dbReference>
<evidence type="ECO:0000313" key="5">
    <source>
        <dbReference type="EMBL" id="RFZ80675.1"/>
    </source>
</evidence>
<feature type="domain" description="HTH araC/xylS-type" evidence="4">
    <location>
        <begin position="208"/>
        <end position="306"/>
    </location>
</feature>
<dbReference type="RefSeq" id="WP_117415371.1">
    <property type="nucleotide sequence ID" value="NZ_QOHO01000007.1"/>
</dbReference>
<evidence type="ECO:0000256" key="3">
    <source>
        <dbReference type="ARBA" id="ARBA00023163"/>
    </source>
</evidence>
<sequence>MNDVKSFSNIVDLDSWEKLQNAISEVTGMAIHTVDYRGIPITTHSGCSEFCSHVRSEEKLSNLCQKCDARGSLEGVLKKRPYIYQCHFGIVDIAIPIIVEDSYLGAVMAGQVHVKGESEEELEQILTIDSYETEAIIDKYRKCYNKIPSYTKEQLDHMTKMLFHLCSFFATEILKKGNNDSANIDIEKKLLIGEQSFYYPNLSNQIIMKAINYMYSEKEKMITLTEAADFCHVSAPYFSKLFAKEIGEPFTTFITKLKISWAKDFLKGSDMTVSEVSIKLGFSEPGYFIKIFKKITGETPMGYRNRCKNYGVGGTIQIARVK</sequence>
<dbReference type="InterPro" id="IPR018062">
    <property type="entry name" value="HTH_AraC-typ_CS"/>
</dbReference>
<dbReference type="Gene3D" id="1.10.10.60">
    <property type="entry name" value="Homeodomain-like"/>
    <property type="match status" value="2"/>
</dbReference>
<dbReference type="Proteomes" id="UP000260680">
    <property type="component" value="Unassembled WGS sequence"/>
</dbReference>
<dbReference type="InterPro" id="IPR009057">
    <property type="entry name" value="Homeodomain-like_sf"/>
</dbReference>
<dbReference type="PRINTS" id="PR00032">
    <property type="entry name" value="HTHARAC"/>
</dbReference>
<dbReference type="OrthoDB" id="1410840at2"/>
<dbReference type="Pfam" id="PF10114">
    <property type="entry name" value="PocR"/>
    <property type="match status" value="1"/>
</dbReference>
<dbReference type="PANTHER" id="PTHR43280">
    <property type="entry name" value="ARAC-FAMILY TRANSCRIPTIONAL REGULATOR"/>
    <property type="match status" value="1"/>
</dbReference>
<dbReference type="GO" id="GO:0003700">
    <property type="term" value="F:DNA-binding transcription factor activity"/>
    <property type="evidence" value="ECO:0007669"/>
    <property type="project" value="InterPro"/>
</dbReference>
<organism evidence="5 6">
    <name type="scientific">Lacrimispora amygdalina</name>
    <dbReference type="NCBI Taxonomy" id="253257"/>
    <lineage>
        <taxon>Bacteria</taxon>
        <taxon>Bacillati</taxon>
        <taxon>Bacillota</taxon>
        <taxon>Clostridia</taxon>
        <taxon>Lachnospirales</taxon>
        <taxon>Lachnospiraceae</taxon>
        <taxon>Lacrimispora</taxon>
    </lineage>
</organism>
<dbReference type="SUPFAM" id="SSF46689">
    <property type="entry name" value="Homeodomain-like"/>
    <property type="match status" value="2"/>
</dbReference>
<dbReference type="GO" id="GO:0043565">
    <property type="term" value="F:sequence-specific DNA binding"/>
    <property type="evidence" value="ECO:0007669"/>
    <property type="project" value="InterPro"/>
</dbReference>
<evidence type="ECO:0000256" key="1">
    <source>
        <dbReference type="ARBA" id="ARBA00023015"/>
    </source>
</evidence>
<dbReference type="PROSITE" id="PS00041">
    <property type="entry name" value="HTH_ARAC_FAMILY_1"/>
    <property type="match status" value="1"/>
</dbReference>
<dbReference type="SMART" id="SM00342">
    <property type="entry name" value="HTH_ARAC"/>
    <property type="match status" value="1"/>
</dbReference>
<dbReference type="InterPro" id="IPR018771">
    <property type="entry name" value="PocR_dom"/>
</dbReference>
<keyword evidence="1" id="KW-0805">Transcription regulation</keyword>
<comment type="caution">
    <text evidence="5">The sequence shown here is derived from an EMBL/GenBank/DDBJ whole genome shotgun (WGS) entry which is preliminary data.</text>
</comment>
<proteinExistence type="predicted"/>
<dbReference type="PANTHER" id="PTHR43280:SF10">
    <property type="entry name" value="REGULATORY PROTEIN POCR"/>
    <property type="match status" value="1"/>
</dbReference>
<name>A0A3E2NI78_9FIRM</name>
<keyword evidence="3" id="KW-0804">Transcription</keyword>
<evidence type="ECO:0000256" key="2">
    <source>
        <dbReference type="ARBA" id="ARBA00023125"/>
    </source>
</evidence>
<dbReference type="PROSITE" id="PS01124">
    <property type="entry name" value="HTH_ARAC_FAMILY_2"/>
    <property type="match status" value="1"/>
</dbReference>
<reference evidence="5 6" key="1">
    <citation type="submission" date="2018-07" db="EMBL/GenBank/DDBJ databases">
        <title>New species, Clostridium PI-S10-A1B.</title>
        <authorList>
            <person name="Krishna G."/>
            <person name="Summeta K."/>
            <person name="Shikha S."/>
            <person name="Prabhu P.B."/>
            <person name="Suresh K."/>
        </authorList>
    </citation>
    <scope>NUCLEOTIDE SEQUENCE [LARGE SCALE GENOMIC DNA]</scope>
    <source>
        <strain evidence="5 6">PI-S10-A1B</strain>
    </source>
</reference>
<evidence type="ECO:0000259" key="4">
    <source>
        <dbReference type="PROSITE" id="PS01124"/>
    </source>
</evidence>
<dbReference type="Pfam" id="PF12833">
    <property type="entry name" value="HTH_18"/>
    <property type="match status" value="1"/>
</dbReference>